<dbReference type="RefSeq" id="WP_382233371.1">
    <property type="nucleotide sequence ID" value="NZ_JBHTCC010000001.1"/>
</dbReference>
<evidence type="ECO:0000256" key="1">
    <source>
        <dbReference type="SAM" id="Coils"/>
    </source>
</evidence>
<reference evidence="5" key="1">
    <citation type="journal article" date="2019" name="Int. J. Syst. Evol. Microbiol.">
        <title>The Global Catalogue of Microorganisms (GCM) 10K type strain sequencing project: providing services to taxonomists for standard genome sequencing and annotation.</title>
        <authorList>
            <consortium name="The Broad Institute Genomics Platform"/>
            <consortium name="The Broad Institute Genome Sequencing Center for Infectious Disease"/>
            <person name="Wu L."/>
            <person name="Ma J."/>
        </authorList>
    </citation>
    <scope>NUCLEOTIDE SEQUENCE [LARGE SCALE GENOMIC DNA]</scope>
    <source>
        <strain evidence="5">CCUG 36956</strain>
    </source>
</reference>
<keyword evidence="1" id="KW-0175">Coiled coil</keyword>
<evidence type="ECO:0000256" key="2">
    <source>
        <dbReference type="SAM" id="MobiDB-lite"/>
    </source>
</evidence>
<accession>A0ABW2J5B7</accession>
<keyword evidence="3" id="KW-0812">Transmembrane</keyword>
<feature type="transmembrane region" description="Helical" evidence="3">
    <location>
        <begin position="233"/>
        <end position="256"/>
    </location>
</feature>
<feature type="coiled-coil region" evidence="1">
    <location>
        <begin position="106"/>
        <end position="158"/>
    </location>
</feature>
<proteinExistence type="predicted"/>
<gene>
    <name evidence="4" type="ORF">ACFQO0_07390</name>
</gene>
<dbReference type="EMBL" id="JBHTCC010000001">
    <property type="protein sequence ID" value="MFC7298256.1"/>
    <property type="molecule type" value="Genomic_DNA"/>
</dbReference>
<name>A0ABW2J5B7_9BURK</name>
<evidence type="ECO:0000256" key="3">
    <source>
        <dbReference type="SAM" id="Phobius"/>
    </source>
</evidence>
<comment type="caution">
    <text evidence="4">The sequence shown here is derived from an EMBL/GenBank/DDBJ whole genome shotgun (WGS) entry which is preliminary data.</text>
</comment>
<dbReference type="Proteomes" id="UP001596379">
    <property type="component" value="Unassembled WGS sequence"/>
</dbReference>
<sequence>MTDKENNRPVQNRLAEGLRSHSNQSEVNRLRNLLSSADDPNEAIRNALSRQSDALSAEWEKKLAYIGEKETQLSALETEMIRRREMMAHEFSERERSLQREVADREKALKLREEHLKRRNEELQSRLANLEEHEIDLVKQLEISVDDHKKAVGELENQKIKFTTEFQEHIESKASEFVDSAITSLEASKAKFGALGRYWSIGAILTIVLGLAISIALAKSGTKGLIQHKDMQWTLLAFFAIKGGLLLGLVFAMVSFCSKFSRNYLHESLKSAERIHAINYGKFYLTAYGAGSDPDKVKEAFAHWNISATSAFSPEIQAPNQLEDLNKNIFSIIEKLMEKIPSALKN</sequence>
<evidence type="ECO:0000313" key="5">
    <source>
        <dbReference type="Proteomes" id="UP001596379"/>
    </source>
</evidence>
<evidence type="ECO:0000313" key="4">
    <source>
        <dbReference type="EMBL" id="MFC7298256.1"/>
    </source>
</evidence>
<keyword evidence="3" id="KW-1133">Transmembrane helix</keyword>
<keyword evidence="5" id="KW-1185">Reference proteome</keyword>
<feature type="transmembrane region" description="Helical" evidence="3">
    <location>
        <begin position="198"/>
        <end position="218"/>
    </location>
</feature>
<organism evidence="4 5">
    <name type="scientific">Herminiimonas aquatilis</name>
    <dbReference type="NCBI Taxonomy" id="345342"/>
    <lineage>
        <taxon>Bacteria</taxon>
        <taxon>Pseudomonadati</taxon>
        <taxon>Pseudomonadota</taxon>
        <taxon>Betaproteobacteria</taxon>
        <taxon>Burkholderiales</taxon>
        <taxon>Oxalobacteraceae</taxon>
        <taxon>Herminiimonas</taxon>
    </lineage>
</organism>
<keyword evidence="3" id="KW-0472">Membrane</keyword>
<protein>
    <submittedName>
        <fullName evidence="4">Uncharacterized protein</fullName>
    </submittedName>
</protein>
<feature type="region of interest" description="Disordered" evidence="2">
    <location>
        <begin position="1"/>
        <end position="26"/>
    </location>
</feature>